<dbReference type="Proteomes" id="UP000199397">
    <property type="component" value="Unassembled WGS sequence"/>
</dbReference>
<keyword evidence="2" id="KW-1185">Reference proteome</keyword>
<organism evidence="1 2">
    <name type="scientific">Thiothrix caldifontis</name>
    <dbReference type="NCBI Taxonomy" id="525918"/>
    <lineage>
        <taxon>Bacteria</taxon>
        <taxon>Pseudomonadati</taxon>
        <taxon>Pseudomonadota</taxon>
        <taxon>Gammaproteobacteria</taxon>
        <taxon>Thiotrichales</taxon>
        <taxon>Thiotrichaceae</taxon>
        <taxon>Thiothrix</taxon>
    </lineage>
</organism>
<dbReference type="AlphaFoldDB" id="A0A1H4GUW0"/>
<sequence>MAIGKAIQKGTLVYIYDEKGRQQTSISAVGCNPEDGLQGYTPDAVHVRKGMLMYAYNERGHLVSRTPVHKTHRAAA</sequence>
<dbReference type="OrthoDB" id="7065136at2"/>
<evidence type="ECO:0000313" key="1">
    <source>
        <dbReference type="EMBL" id="SEB13307.1"/>
    </source>
</evidence>
<reference evidence="1 2" key="1">
    <citation type="submission" date="2016-10" db="EMBL/GenBank/DDBJ databases">
        <authorList>
            <person name="de Groot N.N."/>
        </authorList>
    </citation>
    <scope>NUCLEOTIDE SEQUENCE [LARGE SCALE GENOMIC DNA]</scope>
    <source>
        <strain evidence="1 2">DSM 21228</strain>
    </source>
</reference>
<name>A0A1H4GUW0_9GAMM</name>
<protein>
    <submittedName>
        <fullName evidence="1">Uncharacterized protein</fullName>
    </submittedName>
</protein>
<gene>
    <name evidence="1" type="ORF">SAMN05660964_03731</name>
</gene>
<dbReference type="STRING" id="525918.SAMN05660964_03731"/>
<dbReference type="EMBL" id="FNQP01000043">
    <property type="protein sequence ID" value="SEB13307.1"/>
    <property type="molecule type" value="Genomic_DNA"/>
</dbReference>
<dbReference type="RefSeq" id="WP_093071079.1">
    <property type="nucleotide sequence ID" value="NZ_FNQP01000043.1"/>
</dbReference>
<evidence type="ECO:0000313" key="2">
    <source>
        <dbReference type="Proteomes" id="UP000199397"/>
    </source>
</evidence>
<accession>A0A1H4GUW0</accession>
<proteinExistence type="predicted"/>